<evidence type="ECO:0000313" key="2">
    <source>
        <dbReference type="EMBL" id="MFD1609813.1"/>
    </source>
</evidence>
<keyword evidence="3" id="KW-1185">Reference proteome</keyword>
<evidence type="ECO:0008006" key="4">
    <source>
        <dbReference type="Google" id="ProtNLM"/>
    </source>
</evidence>
<reference evidence="3" key="1">
    <citation type="journal article" date="2019" name="Int. J. Syst. Evol. Microbiol.">
        <title>The Global Catalogue of Microorganisms (GCM) 10K type strain sequencing project: providing services to taxonomists for standard genome sequencing and annotation.</title>
        <authorList>
            <consortium name="The Broad Institute Genomics Platform"/>
            <consortium name="The Broad Institute Genome Sequencing Center for Infectious Disease"/>
            <person name="Wu L."/>
            <person name="Ma J."/>
        </authorList>
    </citation>
    <scope>NUCLEOTIDE SEQUENCE [LARGE SCALE GENOMIC DNA]</scope>
    <source>
        <strain evidence="3">CGMCC 1.12376</strain>
    </source>
</reference>
<accession>A0ABW4HWQ5</accession>
<feature type="region of interest" description="Disordered" evidence="1">
    <location>
        <begin position="395"/>
        <end position="417"/>
    </location>
</feature>
<organism evidence="2 3">
    <name type="scientific">Oceanobacillus luteolus</name>
    <dbReference type="NCBI Taxonomy" id="1274358"/>
    <lineage>
        <taxon>Bacteria</taxon>
        <taxon>Bacillati</taxon>
        <taxon>Bacillota</taxon>
        <taxon>Bacilli</taxon>
        <taxon>Bacillales</taxon>
        <taxon>Bacillaceae</taxon>
        <taxon>Oceanobacillus</taxon>
    </lineage>
</organism>
<evidence type="ECO:0000313" key="3">
    <source>
        <dbReference type="Proteomes" id="UP001597221"/>
    </source>
</evidence>
<name>A0ABW4HWQ5_9BACI</name>
<protein>
    <recommendedName>
        <fullName evidence="4">PKD domain-containing protein</fullName>
    </recommendedName>
</protein>
<evidence type="ECO:0000256" key="1">
    <source>
        <dbReference type="SAM" id="MobiDB-lite"/>
    </source>
</evidence>
<dbReference type="Gene3D" id="2.60.40.10">
    <property type="entry name" value="Immunoglobulins"/>
    <property type="match status" value="1"/>
</dbReference>
<proteinExistence type="predicted"/>
<sequence>MRYNNVDFQAFLPINELFPDNDKGAKWRLYIVKKVDNQIVYDYLILPFTFEDLTHQGGKISLSSGVNANKLIMENSNTLRRRYANQPASQVASELGSNRYFTAGRVYTRVASNESRTVIFYGVRSPHDNNATKYASSAYWLFGGDQAVLEYEPESTKPEHRQQEISNHRYLKDGTHWVRPNDTVDIRLRGYDQHSLLERTNIQLQGSGALARARHVYGNGHNYYNSSIYIDIPSSSKTYESNTKRTREATFEVKPLSNTHNHTYDISAYHRDHAGNNTGWVDTGLKLRVDGKDPGSSQYEQHEIMDARYVNGNDHWIRTGDKVNIRLRGYDQHSKLNRNSLRLSGSGASGNARHLFERYQPTGIAAGFDYNSPSIYFDILSASKTYESSTSNSRESTFTVQPKDNAHGHNYTVSHYQTDNVGNTTGWKDTGLRLRIDGKDPGSPTYQQEEIIGARYVNGDKHWIRPGDEVEIRLRGYDQDSKLNRNQLRLHGSGADGRARFVYENYQPTNLAEGFDYYQPSIYMDILSATKTYESSTSNTRESTFKVKPKNNTHGHIYNVSHWQSDNVGNNTGWVDTGLRLGMDDQAPTTLFRNKADTANFTSRDWSNETIEVRLKFSDPHSGVKRSRYAWTEVEQTPSESDWSNWSTNTNYVVSNDTAGEWYLYVEVEDNVGNKRVVNAGVYKLNNPPVADFNYEGNPNPLYEGDPLKLINTSTDEDGHDMTANWTITDPDGITQSFTGKLIDPHGSKKVEGDWHVTIHDISNQSQPLPKAGDYVIHLEVIDEHKAKSEITQTINVRPLQISANVSHTERWKEIHEELNNSENEFFSGERFILTSTVTNNSISSPKLVNVEVKATGTKIDNSSVTLTKNLSEQSRNSASIKHRGELYEDFMSDPKHKFKDNSDMTFEFKATWSNGVVKYDVVTIKFLDDVYEFYKLHKTN</sequence>
<dbReference type="RefSeq" id="WP_379599322.1">
    <property type="nucleotide sequence ID" value="NZ_JBHUDE010000163.1"/>
</dbReference>
<dbReference type="InterPro" id="IPR013783">
    <property type="entry name" value="Ig-like_fold"/>
</dbReference>
<dbReference type="EMBL" id="JBHUDE010000163">
    <property type="protein sequence ID" value="MFD1609813.1"/>
    <property type="molecule type" value="Genomic_DNA"/>
</dbReference>
<gene>
    <name evidence="2" type="ORF">ACFSBH_19525</name>
</gene>
<dbReference type="Proteomes" id="UP001597221">
    <property type="component" value="Unassembled WGS sequence"/>
</dbReference>
<comment type="caution">
    <text evidence="2">The sequence shown here is derived from an EMBL/GenBank/DDBJ whole genome shotgun (WGS) entry which is preliminary data.</text>
</comment>